<dbReference type="PANTHER" id="PTHR32322">
    <property type="entry name" value="INNER MEMBRANE TRANSPORTER"/>
    <property type="match status" value="1"/>
</dbReference>
<evidence type="ECO:0000256" key="2">
    <source>
        <dbReference type="ARBA" id="ARBA00022692"/>
    </source>
</evidence>
<comment type="subcellular location">
    <subcellularLocation>
        <location evidence="1">Membrane</location>
        <topology evidence="1">Multi-pass membrane protein</topology>
    </subcellularLocation>
</comment>
<evidence type="ECO:0000256" key="3">
    <source>
        <dbReference type="ARBA" id="ARBA00022989"/>
    </source>
</evidence>
<feature type="transmembrane region" description="Helical" evidence="5">
    <location>
        <begin position="209"/>
        <end position="229"/>
    </location>
</feature>
<evidence type="ECO:0000259" key="6">
    <source>
        <dbReference type="Pfam" id="PF00892"/>
    </source>
</evidence>
<reference evidence="7" key="1">
    <citation type="submission" date="2020-07" db="EMBL/GenBank/DDBJ databases">
        <title>Severe corrosion of carbon steel in oil field produced water can be linked to methanogenic archaea containing a special type of NiFe hydrogenase.</title>
        <authorList>
            <person name="Lahme S."/>
            <person name="Mand J."/>
            <person name="Longwell J."/>
            <person name="Smith R."/>
            <person name="Enning D."/>
        </authorList>
    </citation>
    <scope>NUCLEOTIDE SEQUENCE</scope>
    <source>
        <strain evidence="7">MIC098Bin6</strain>
    </source>
</reference>
<dbReference type="PANTHER" id="PTHR32322:SF14">
    <property type="entry name" value="PROTEIN PAGO"/>
    <property type="match status" value="1"/>
</dbReference>
<evidence type="ECO:0000256" key="5">
    <source>
        <dbReference type="SAM" id="Phobius"/>
    </source>
</evidence>
<feature type="domain" description="EamA" evidence="6">
    <location>
        <begin position="7"/>
        <end position="137"/>
    </location>
</feature>
<evidence type="ECO:0000256" key="4">
    <source>
        <dbReference type="ARBA" id="ARBA00023136"/>
    </source>
</evidence>
<gene>
    <name evidence="7" type="ORF">H0S81_08085</name>
</gene>
<dbReference type="GO" id="GO:0016020">
    <property type="term" value="C:membrane"/>
    <property type="evidence" value="ECO:0007669"/>
    <property type="project" value="UniProtKB-SubCell"/>
</dbReference>
<accession>A0A931GC13</accession>
<evidence type="ECO:0000313" key="8">
    <source>
        <dbReference type="Proteomes" id="UP000706172"/>
    </source>
</evidence>
<keyword evidence="2 5" id="KW-0812">Transmembrane</keyword>
<evidence type="ECO:0000256" key="1">
    <source>
        <dbReference type="ARBA" id="ARBA00004141"/>
    </source>
</evidence>
<dbReference type="AlphaFoldDB" id="A0A931GC13"/>
<evidence type="ECO:0000313" key="7">
    <source>
        <dbReference type="EMBL" id="MBG0779869.1"/>
    </source>
</evidence>
<feature type="transmembrane region" description="Helical" evidence="5">
    <location>
        <begin position="122"/>
        <end position="139"/>
    </location>
</feature>
<feature type="transmembrane region" description="Helical" evidence="5">
    <location>
        <begin position="181"/>
        <end position="203"/>
    </location>
</feature>
<keyword evidence="3 5" id="KW-1133">Transmembrane helix</keyword>
<dbReference type="Proteomes" id="UP000706172">
    <property type="component" value="Unassembled WGS sequence"/>
</dbReference>
<protein>
    <submittedName>
        <fullName evidence="7">EamA family transporter</fullName>
    </submittedName>
</protein>
<dbReference type="InterPro" id="IPR000620">
    <property type="entry name" value="EamA_dom"/>
</dbReference>
<proteinExistence type="predicted"/>
<feature type="transmembrane region" description="Helical" evidence="5">
    <location>
        <begin position="151"/>
        <end position="169"/>
    </location>
</feature>
<dbReference type="SUPFAM" id="SSF103481">
    <property type="entry name" value="Multidrug resistance efflux transporter EmrE"/>
    <property type="match status" value="1"/>
</dbReference>
<dbReference type="EMBL" id="JACCQK010000476">
    <property type="protein sequence ID" value="MBG0779869.1"/>
    <property type="molecule type" value="Genomic_DNA"/>
</dbReference>
<feature type="non-terminal residue" evidence="7">
    <location>
        <position position="230"/>
    </location>
</feature>
<dbReference type="InterPro" id="IPR050638">
    <property type="entry name" value="AA-Vitamin_Transporters"/>
</dbReference>
<keyword evidence="4 5" id="KW-0472">Membrane</keyword>
<feature type="transmembrane region" description="Helical" evidence="5">
    <location>
        <begin position="7"/>
        <end position="27"/>
    </location>
</feature>
<feature type="transmembrane region" description="Helical" evidence="5">
    <location>
        <begin position="65"/>
        <end position="82"/>
    </location>
</feature>
<dbReference type="InterPro" id="IPR037185">
    <property type="entry name" value="EmrE-like"/>
</dbReference>
<organism evidence="7 8">
    <name type="scientific">Desulfotignum balticum</name>
    <dbReference type="NCBI Taxonomy" id="115781"/>
    <lineage>
        <taxon>Bacteria</taxon>
        <taxon>Pseudomonadati</taxon>
        <taxon>Thermodesulfobacteriota</taxon>
        <taxon>Desulfobacteria</taxon>
        <taxon>Desulfobacterales</taxon>
        <taxon>Desulfobacteraceae</taxon>
        <taxon>Desulfotignum</taxon>
    </lineage>
</organism>
<sequence>MSMKNSLLYVLTIIIWGSTWIGIKFQLGTVDPMVSVVYRFALSSVILLVFCRLRGLSLKFSFKDHGFMALLGLLLFSVNYWLVYVAEVHLTSGLVAVLFSSIVFLNIANGALFLGAPVERKMVVGAAVGIVGIGLIFMHEIESFDLTDKNLLGIAFGFSSVLLASLGNITSARNSKADIPVIQANAFGMGYGALALAILALILGKSFDFSMTLPYVSSLFYLAVFGSIIA</sequence>
<comment type="caution">
    <text evidence="7">The sequence shown here is derived from an EMBL/GenBank/DDBJ whole genome shotgun (WGS) entry which is preliminary data.</text>
</comment>
<dbReference type="Pfam" id="PF00892">
    <property type="entry name" value="EamA"/>
    <property type="match status" value="1"/>
</dbReference>
<name>A0A931GC13_9BACT</name>
<feature type="transmembrane region" description="Helical" evidence="5">
    <location>
        <begin position="94"/>
        <end position="115"/>
    </location>
</feature>
<feature type="transmembrane region" description="Helical" evidence="5">
    <location>
        <begin position="33"/>
        <end position="53"/>
    </location>
</feature>